<protein>
    <submittedName>
        <fullName evidence="1">Uncharacterized protein</fullName>
    </submittedName>
</protein>
<accession>A0A2W5NPD5</accession>
<evidence type="ECO:0000313" key="1">
    <source>
        <dbReference type="EMBL" id="PZQ55276.1"/>
    </source>
</evidence>
<name>A0A2W5NPD5_9SPHN</name>
<proteinExistence type="predicted"/>
<gene>
    <name evidence="1" type="ORF">DI555_07970</name>
</gene>
<reference evidence="1 2" key="1">
    <citation type="submission" date="2017-08" db="EMBL/GenBank/DDBJ databases">
        <title>Infants hospitalized years apart are colonized by the same room-sourced microbial strains.</title>
        <authorList>
            <person name="Brooks B."/>
            <person name="Olm M.R."/>
            <person name="Firek B.A."/>
            <person name="Baker R."/>
            <person name="Thomas B.C."/>
            <person name="Morowitz M.J."/>
            <person name="Banfield J.F."/>
        </authorList>
    </citation>
    <scope>NUCLEOTIDE SEQUENCE [LARGE SCALE GENOMIC DNA]</scope>
    <source>
        <strain evidence="1">S2_005_002_R2_33</strain>
    </source>
</reference>
<dbReference type="Proteomes" id="UP000249082">
    <property type="component" value="Unassembled WGS sequence"/>
</dbReference>
<organism evidence="1 2">
    <name type="scientific">Novosphingobium pentaromativorans</name>
    <dbReference type="NCBI Taxonomy" id="205844"/>
    <lineage>
        <taxon>Bacteria</taxon>
        <taxon>Pseudomonadati</taxon>
        <taxon>Pseudomonadota</taxon>
        <taxon>Alphaproteobacteria</taxon>
        <taxon>Sphingomonadales</taxon>
        <taxon>Sphingomonadaceae</taxon>
        <taxon>Novosphingobium</taxon>
    </lineage>
</organism>
<dbReference type="AlphaFoldDB" id="A0A2W5NPD5"/>
<sequence>MADDVFLAQILRMMDVLPRRDDDSVGGKLRHRAYELVIGRYPRQALEFLATEALRGSKFYPSTTECVEILTRWRRDDDSVRSKLAAGTAVRHERQSRFDDAMKRLAAGKVSQAEIDAMPERWKSVGETRAYLWRHEDGSYTARVRREAIA</sequence>
<dbReference type="EMBL" id="QFPX01000006">
    <property type="protein sequence ID" value="PZQ55276.1"/>
    <property type="molecule type" value="Genomic_DNA"/>
</dbReference>
<comment type="caution">
    <text evidence="1">The sequence shown here is derived from an EMBL/GenBank/DDBJ whole genome shotgun (WGS) entry which is preliminary data.</text>
</comment>
<evidence type="ECO:0000313" key="2">
    <source>
        <dbReference type="Proteomes" id="UP000249082"/>
    </source>
</evidence>